<keyword evidence="2" id="KW-0808">Transferase</keyword>
<dbReference type="EMBL" id="JADIND010000111">
    <property type="protein sequence ID" value="MBO8430782.1"/>
    <property type="molecule type" value="Genomic_DNA"/>
</dbReference>
<evidence type="ECO:0000256" key="3">
    <source>
        <dbReference type="ARBA" id="ARBA00022723"/>
    </source>
</evidence>
<dbReference type="GO" id="GO:0046872">
    <property type="term" value="F:metal ion binding"/>
    <property type="evidence" value="ECO:0007669"/>
    <property type="project" value="UniProtKB-KW"/>
</dbReference>
<dbReference type="InterPro" id="IPR002495">
    <property type="entry name" value="Glyco_trans_8"/>
</dbReference>
<protein>
    <submittedName>
        <fullName evidence="4">Glycosyltransferase family 8 protein</fullName>
    </submittedName>
</protein>
<proteinExistence type="predicted"/>
<name>A0A9D9DP86_9BACT</name>
<dbReference type="Proteomes" id="UP000823632">
    <property type="component" value="Unassembled WGS sequence"/>
</dbReference>
<keyword evidence="1" id="KW-0328">Glycosyltransferase</keyword>
<sequence>MSKINIGFTVTDSYAQHLAATMASILSNTSKDNELNFFVLNEGDITSETKRRINQLSNIREFNIKYVTVKREDFSEYSPGVHMSTNYRLKVASLIPEADKILFLDVDLIVLDDIANLWNTDISDYYMAAVPDPCQIYQFQVVRSKFIDKFPTLMYNTGVILLNLKKWREDDIEEKLLHGIKWFSANYDQCWPDQSTLNMVLKDKIKQLDGRWNACPLLGYIQQPPGAYDSIEQRDLIFANPAIIHYAADQKYKAWLDSSLPWADVYWEYLRKTPYYEAGILNMVKNAYKYELSDIHGSLGLLKQQNVINFKYKKYRVLKNLTFGKTAKRYREKCSRFRALVNEIQAIS</sequence>
<dbReference type="GO" id="GO:0016757">
    <property type="term" value="F:glycosyltransferase activity"/>
    <property type="evidence" value="ECO:0007669"/>
    <property type="project" value="UniProtKB-KW"/>
</dbReference>
<evidence type="ECO:0000256" key="2">
    <source>
        <dbReference type="ARBA" id="ARBA00022679"/>
    </source>
</evidence>
<comment type="caution">
    <text evidence="4">The sequence shown here is derived from an EMBL/GenBank/DDBJ whole genome shotgun (WGS) entry which is preliminary data.</text>
</comment>
<organism evidence="4 5">
    <name type="scientific">Candidatus Scatousia excrementipullorum</name>
    <dbReference type="NCBI Taxonomy" id="2840936"/>
    <lineage>
        <taxon>Bacteria</taxon>
        <taxon>Candidatus Scatousia</taxon>
    </lineage>
</organism>
<dbReference type="PANTHER" id="PTHR13778:SF47">
    <property type="entry name" value="LIPOPOLYSACCHARIDE 1,3-GALACTOSYLTRANSFERASE"/>
    <property type="match status" value="1"/>
</dbReference>
<dbReference type="CDD" id="cd04194">
    <property type="entry name" value="GT8_A4GalT_like"/>
    <property type="match status" value="1"/>
</dbReference>
<evidence type="ECO:0000313" key="4">
    <source>
        <dbReference type="EMBL" id="MBO8430782.1"/>
    </source>
</evidence>
<evidence type="ECO:0000256" key="1">
    <source>
        <dbReference type="ARBA" id="ARBA00022676"/>
    </source>
</evidence>
<dbReference type="InterPro" id="IPR050748">
    <property type="entry name" value="Glycosyltrans_8_dom-fam"/>
</dbReference>
<keyword evidence="3" id="KW-0479">Metal-binding</keyword>
<dbReference type="AlphaFoldDB" id="A0A9D9DP86"/>
<evidence type="ECO:0000313" key="5">
    <source>
        <dbReference type="Proteomes" id="UP000823632"/>
    </source>
</evidence>
<dbReference type="Pfam" id="PF01501">
    <property type="entry name" value="Glyco_transf_8"/>
    <property type="match status" value="1"/>
</dbReference>
<reference evidence="4" key="2">
    <citation type="journal article" date="2021" name="PeerJ">
        <title>Extensive microbial diversity within the chicken gut microbiome revealed by metagenomics and culture.</title>
        <authorList>
            <person name="Gilroy R."/>
            <person name="Ravi A."/>
            <person name="Getino M."/>
            <person name="Pursley I."/>
            <person name="Horton D.L."/>
            <person name="Alikhan N.F."/>
            <person name="Baker D."/>
            <person name="Gharbi K."/>
            <person name="Hall N."/>
            <person name="Watson M."/>
            <person name="Adriaenssens E.M."/>
            <person name="Foster-Nyarko E."/>
            <person name="Jarju S."/>
            <person name="Secka A."/>
            <person name="Antonio M."/>
            <person name="Oren A."/>
            <person name="Chaudhuri R.R."/>
            <person name="La Ragione R."/>
            <person name="Hildebrand F."/>
            <person name="Pallen M.J."/>
        </authorList>
    </citation>
    <scope>NUCLEOTIDE SEQUENCE</scope>
    <source>
        <strain evidence="4">10192</strain>
    </source>
</reference>
<reference evidence="4" key="1">
    <citation type="submission" date="2020-10" db="EMBL/GenBank/DDBJ databases">
        <authorList>
            <person name="Gilroy R."/>
        </authorList>
    </citation>
    <scope>NUCLEOTIDE SEQUENCE</scope>
    <source>
        <strain evidence="4">10192</strain>
    </source>
</reference>
<gene>
    <name evidence="4" type="ORF">IAC76_05285</name>
</gene>
<dbReference type="InterPro" id="IPR029044">
    <property type="entry name" value="Nucleotide-diphossugar_trans"/>
</dbReference>
<dbReference type="SUPFAM" id="SSF53448">
    <property type="entry name" value="Nucleotide-diphospho-sugar transferases"/>
    <property type="match status" value="1"/>
</dbReference>
<accession>A0A9D9DP86</accession>
<dbReference type="Gene3D" id="3.90.550.10">
    <property type="entry name" value="Spore Coat Polysaccharide Biosynthesis Protein SpsA, Chain A"/>
    <property type="match status" value="1"/>
</dbReference>
<dbReference type="PANTHER" id="PTHR13778">
    <property type="entry name" value="GLYCOSYLTRANSFERASE 8 DOMAIN-CONTAINING PROTEIN"/>
    <property type="match status" value="1"/>
</dbReference>